<feature type="transmembrane region" description="Helical" evidence="6">
    <location>
        <begin position="49"/>
        <end position="69"/>
    </location>
</feature>
<dbReference type="InterPro" id="IPR050375">
    <property type="entry name" value="MFS_TsgA-like"/>
</dbReference>
<reference evidence="7" key="1">
    <citation type="journal article" date="2021" name="PeerJ">
        <title>Extensive microbial diversity within the chicken gut microbiome revealed by metagenomics and culture.</title>
        <authorList>
            <person name="Gilroy R."/>
            <person name="Ravi A."/>
            <person name="Getino M."/>
            <person name="Pursley I."/>
            <person name="Horton D.L."/>
            <person name="Alikhan N.F."/>
            <person name="Baker D."/>
            <person name="Gharbi K."/>
            <person name="Hall N."/>
            <person name="Watson M."/>
            <person name="Adriaenssens E.M."/>
            <person name="Foster-Nyarko E."/>
            <person name="Jarju S."/>
            <person name="Secka A."/>
            <person name="Antonio M."/>
            <person name="Oren A."/>
            <person name="Chaudhuri R.R."/>
            <person name="La Ragione R."/>
            <person name="Hildebrand F."/>
            <person name="Pallen M.J."/>
        </authorList>
    </citation>
    <scope>NUCLEOTIDE SEQUENCE</scope>
    <source>
        <strain evidence="7">CHK169-11906</strain>
    </source>
</reference>
<comment type="caution">
    <text evidence="7">The sequence shown here is derived from an EMBL/GenBank/DDBJ whole genome shotgun (WGS) entry which is preliminary data.</text>
</comment>
<evidence type="ECO:0000256" key="3">
    <source>
        <dbReference type="ARBA" id="ARBA00022692"/>
    </source>
</evidence>
<feature type="transmembrane region" description="Helical" evidence="6">
    <location>
        <begin position="215"/>
        <end position="233"/>
    </location>
</feature>
<keyword evidence="2" id="KW-1003">Cell membrane</keyword>
<feature type="transmembrane region" description="Helical" evidence="6">
    <location>
        <begin position="323"/>
        <end position="342"/>
    </location>
</feature>
<dbReference type="InterPro" id="IPR011701">
    <property type="entry name" value="MFS"/>
</dbReference>
<evidence type="ECO:0000256" key="5">
    <source>
        <dbReference type="ARBA" id="ARBA00023136"/>
    </source>
</evidence>
<keyword evidence="5 6" id="KW-0472">Membrane</keyword>
<feature type="transmembrane region" description="Helical" evidence="6">
    <location>
        <begin position="12"/>
        <end position="37"/>
    </location>
</feature>
<dbReference type="EMBL" id="DWYR01000013">
    <property type="protein sequence ID" value="HJA99025.1"/>
    <property type="molecule type" value="Genomic_DNA"/>
</dbReference>
<evidence type="ECO:0000256" key="6">
    <source>
        <dbReference type="SAM" id="Phobius"/>
    </source>
</evidence>
<gene>
    <name evidence="7" type="ORF">H9779_05435</name>
</gene>
<protein>
    <submittedName>
        <fullName evidence="7">MFS transporter</fullName>
    </submittedName>
</protein>
<evidence type="ECO:0000256" key="2">
    <source>
        <dbReference type="ARBA" id="ARBA00022475"/>
    </source>
</evidence>
<evidence type="ECO:0000256" key="4">
    <source>
        <dbReference type="ARBA" id="ARBA00022989"/>
    </source>
</evidence>
<dbReference type="Pfam" id="PF07690">
    <property type="entry name" value="MFS_1"/>
    <property type="match status" value="1"/>
</dbReference>
<dbReference type="AlphaFoldDB" id="A0A9D2L4B6"/>
<dbReference type="GO" id="GO:0022857">
    <property type="term" value="F:transmembrane transporter activity"/>
    <property type="evidence" value="ECO:0007669"/>
    <property type="project" value="InterPro"/>
</dbReference>
<accession>A0A9D2L4B6</accession>
<dbReference type="Gene3D" id="1.20.1250.20">
    <property type="entry name" value="MFS general substrate transporter like domains"/>
    <property type="match status" value="3"/>
</dbReference>
<feature type="transmembrane region" description="Helical" evidence="6">
    <location>
        <begin position="362"/>
        <end position="381"/>
    </location>
</feature>
<feature type="transmembrane region" description="Helical" evidence="6">
    <location>
        <begin position="76"/>
        <end position="95"/>
    </location>
</feature>
<feature type="transmembrane region" description="Helical" evidence="6">
    <location>
        <begin position="291"/>
        <end position="311"/>
    </location>
</feature>
<dbReference type="GO" id="GO:0005886">
    <property type="term" value="C:plasma membrane"/>
    <property type="evidence" value="ECO:0007669"/>
    <property type="project" value="UniProtKB-SubCell"/>
</dbReference>
<feature type="transmembrane region" description="Helical" evidence="6">
    <location>
        <begin position="142"/>
        <end position="163"/>
    </location>
</feature>
<keyword evidence="4 6" id="KW-1133">Transmembrane helix</keyword>
<feature type="transmembrane region" description="Helical" evidence="6">
    <location>
        <begin position="393"/>
        <end position="412"/>
    </location>
</feature>
<reference evidence="7" key="2">
    <citation type="submission" date="2021-04" db="EMBL/GenBank/DDBJ databases">
        <authorList>
            <person name="Gilroy R."/>
        </authorList>
    </citation>
    <scope>NUCLEOTIDE SEQUENCE</scope>
    <source>
        <strain evidence="7">CHK169-11906</strain>
    </source>
</reference>
<evidence type="ECO:0000313" key="8">
    <source>
        <dbReference type="Proteomes" id="UP000824259"/>
    </source>
</evidence>
<dbReference type="SUPFAM" id="SSF103473">
    <property type="entry name" value="MFS general substrate transporter"/>
    <property type="match status" value="1"/>
</dbReference>
<evidence type="ECO:0000256" key="1">
    <source>
        <dbReference type="ARBA" id="ARBA00004429"/>
    </source>
</evidence>
<feature type="transmembrane region" description="Helical" evidence="6">
    <location>
        <begin position="175"/>
        <end position="194"/>
    </location>
</feature>
<comment type="subcellular location">
    <subcellularLocation>
        <location evidence="1">Cell inner membrane</location>
        <topology evidence="1">Multi-pass membrane protein</topology>
    </subcellularLocation>
</comment>
<organism evidence="7 8">
    <name type="scientific">Candidatus Alistipes avicola</name>
    <dbReference type="NCBI Taxonomy" id="2838432"/>
    <lineage>
        <taxon>Bacteria</taxon>
        <taxon>Pseudomonadati</taxon>
        <taxon>Bacteroidota</taxon>
        <taxon>Bacteroidia</taxon>
        <taxon>Bacteroidales</taxon>
        <taxon>Rikenellaceae</taxon>
        <taxon>Alistipes</taxon>
    </lineage>
</organism>
<feature type="transmembrane region" description="Helical" evidence="6">
    <location>
        <begin position="424"/>
        <end position="442"/>
    </location>
</feature>
<proteinExistence type="predicted"/>
<evidence type="ECO:0000313" key="7">
    <source>
        <dbReference type="EMBL" id="HJA99025.1"/>
    </source>
</evidence>
<dbReference type="PANTHER" id="PTHR43702">
    <property type="entry name" value="L-FUCOSE-PROTON SYMPORTER"/>
    <property type="match status" value="1"/>
</dbReference>
<keyword evidence="3 6" id="KW-0812">Transmembrane</keyword>
<dbReference type="InterPro" id="IPR036259">
    <property type="entry name" value="MFS_trans_sf"/>
</dbReference>
<sequence length="456" mass="48180">MESKQNRYALPVAMMFALFFSIAFVTGLPSPIGVIIARQFDASVFESQLGFFANFIAYAFMGIPAGMLLRRIGYKRTALVAIAVGMAGIAIQFLSARVGSFGLYLTGAFVCGFSLCMLNTVVNPMLNTLGGGGRRGNQLIQFGGVFNSVGGTLAPMLVGYLMGAEAGRTLERATPVFLLALGVFLVVFVVLWFVRIPEPQMEVSASRPAQKRGPFSYRHFVLGIVAIFIYVGVEVGIPSTANLYMTSYTELQANELVGQGVSDEESVTPEMISKASRIVSGEESAGLGLPAGLAGTLVGFYWFLMLVGRLVGGVIGGRVSSRAMLSGAAVLALLLVGGAIVFPSTWSIGLPEWMGGSRIPVTILLLTLCGLCTSVMWGGIFNLSVAGLGDCTALASGIFMTMVCGGGILPSLQGYVADLFGYTTSYWVVFAGLLYILYYALLGSRPVSAEGATVRK</sequence>
<name>A0A9D2L4B6_9BACT</name>
<dbReference type="Proteomes" id="UP000824259">
    <property type="component" value="Unassembled WGS sequence"/>
</dbReference>
<dbReference type="PANTHER" id="PTHR43702:SF3">
    <property type="entry name" value="PROTEIN TSGA"/>
    <property type="match status" value="1"/>
</dbReference>
<feature type="transmembrane region" description="Helical" evidence="6">
    <location>
        <begin position="101"/>
        <end position="122"/>
    </location>
</feature>